<evidence type="ECO:0000256" key="7">
    <source>
        <dbReference type="ARBA" id="ARBA00023154"/>
    </source>
</evidence>
<keyword evidence="4" id="KW-0220">Diaminopimelate biosynthesis</keyword>
<dbReference type="PANTHER" id="PTHR20836">
    <property type="entry name" value="DIHYDRODIPICOLINATE REDUCTASE"/>
    <property type="match status" value="1"/>
</dbReference>
<dbReference type="GO" id="GO:0008839">
    <property type="term" value="F:4-hydroxy-tetrahydrodipicolinate reductase"/>
    <property type="evidence" value="ECO:0007669"/>
    <property type="project" value="UniProtKB-EC"/>
</dbReference>
<sequence length="268" mass="29864">MNVGLIGFGKTGRAVAGVLLESDAVNLSWVLRRSQAMEQRSVAEFLDIESSSDAVIMSMENHSAKELLDAHPVDVIVDFSSIDGITYYGNEAARRGVTIVTAVSQYPKEMIGWIAKLAKRTKVVHSPNITLGINFLMIAAKVLKNIAPETDIEIIEEHFKDKPEVSGTARTIARHLAIEDESIKSVRAGGIIGTHEILFGLPNQTVRLKHESISREAFGNGILFALNNLPQRRTGLYTMENLLTPYFQLGKSEMDFRRTKTTPWWKIW</sequence>
<comment type="pathway">
    <text evidence="8">Amino-acid biosynthesis; L-lysine biosynthesis via DAP pathway; (S)-tetrahydrodipicolinate from L-aspartate: step 4/4.</text>
</comment>
<dbReference type="InterPro" id="IPR000846">
    <property type="entry name" value="DapB_N"/>
</dbReference>
<keyword evidence="2" id="KW-0028">Amino-acid biosynthesis</keyword>
<dbReference type="EMBL" id="LFZK01000001">
    <property type="protein sequence ID" value="KYC29526.1"/>
    <property type="molecule type" value="Genomic_DNA"/>
</dbReference>
<evidence type="ECO:0000256" key="11">
    <source>
        <dbReference type="ARBA" id="ARBA00049396"/>
    </source>
</evidence>
<comment type="caution">
    <text evidence="12">The sequence shown here is derived from an EMBL/GenBank/DDBJ whole genome shotgun (WGS) entry which is preliminary data.</text>
</comment>
<dbReference type="InterPro" id="IPR022663">
    <property type="entry name" value="DapB_C"/>
</dbReference>
<dbReference type="EC" id="1.17.1.8" evidence="9"/>
<dbReference type="Pfam" id="PF05173">
    <property type="entry name" value="DapB_C"/>
    <property type="match status" value="1"/>
</dbReference>
<dbReference type="PIRSF" id="PIRSF000161">
    <property type="entry name" value="DHPR"/>
    <property type="match status" value="1"/>
</dbReference>
<keyword evidence="5" id="KW-0560">Oxidoreductase</keyword>
<dbReference type="Proteomes" id="UP000243416">
    <property type="component" value="Unassembled WGS sequence"/>
</dbReference>
<dbReference type="AlphaFoldDB" id="A0A656ZCY3"/>
<keyword evidence="3" id="KW-0521">NADP</keyword>
<evidence type="ECO:0000256" key="1">
    <source>
        <dbReference type="ARBA" id="ARBA00006642"/>
    </source>
</evidence>
<dbReference type="GO" id="GO:0009089">
    <property type="term" value="P:lysine biosynthetic process via diaminopimelate"/>
    <property type="evidence" value="ECO:0007669"/>
    <property type="project" value="InterPro"/>
</dbReference>
<dbReference type="Gene3D" id="3.30.360.10">
    <property type="entry name" value="Dihydrodipicolinate Reductase, domain 2"/>
    <property type="match status" value="1"/>
</dbReference>
<dbReference type="Pfam" id="PF01113">
    <property type="entry name" value="DapB_N"/>
    <property type="match status" value="1"/>
</dbReference>
<dbReference type="PANTHER" id="PTHR20836:SF0">
    <property type="entry name" value="4-HYDROXY-TETRAHYDRODIPICOLINATE REDUCTASE 1, CHLOROPLASTIC-RELATED"/>
    <property type="match status" value="1"/>
</dbReference>
<proteinExistence type="inferred from homology"/>
<dbReference type="OrthoDB" id="9790352at2"/>
<keyword evidence="7" id="KW-0457">Lysine biosynthesis</keyword>
<evidence type="ECO:0000313" key="13">
    <source>
        <dbReference type="Proteomes" id="UP000243416"/>
    </source>
</evidence>
<dbReference type="RefSeq" id="WP_067170623.1">
    <property type="nucleotide sequence ID" value="NZ_LFZK01000001.1"/>
</dbReference>
<evidence type="ECO:0000256" key="9">
    <source>
        <dbReference type="ARBA" id="ARBA00038983"/>
    </source>
</evidence>
<protein>
    <recommendedName>
        <fullName evidence="9">4-hydroxy-tetrahydrodipicolinate reductase</fullName>
        <ecNumber evidence="9">1.17.1.8</ecNumber>
    </recommendedName>
</protein>
<gene>
    <name evidence="12" type="ORF">ACY05_00255</name>
</gene>
<comment type="catalytic activity">
    <reaction evidence="11">
        <text>(S)-2,3,4,5-tetrahydrodipicolinate + NAD(+) + H2O = (2S,4S)-4-hydroxy-2,3,4,5-tetrahydrodipicolinate + NADH + H(+)</text>
        <dbReference type="Rhea" id="RHEA:35323"/>
        <dbReference type="ChEBI" id="CHEBI:15377"/>
        <dbReference type="ChEBI" id="CHEBI:15378"/>
        <dbReference type="ChEBI" id="CHEBI:16845"/>
        <dbReference type="ChEBI" id="CHEBI:57540"/>
        <dbReference type="ChEBI" id="CHEBI:57945"/>
        <dbReference type="ChEBI" id="CHEBI:67139"/>
        <dbReference type="EC" id="1.17.1.8"/>
    </reaction>
</comment>
<evidence type="ECO:0000313" key="12">
    <source>
        <dbReference type="EMBL" id="KYC29526.1"/>
    </source>
</evidence>
<evidence type="ECO:0000256" key="5">
    <source>
        <dbReference type="ARBA" id="ARBA00023002"/>
    </source>
</evidence>
<dbReference type="GO" id="GO:0005829">
    <property type="term" value="C:cytosol"/>
    <property type="evidence" value="ECO:0007669"/>
    <property type="project" value="TreeGrafter"/>
</dbReference>
<dbReference type="InterPro" id="IPR023940">
    <property type="entry name" value="DHDPR_bac"/>
</dbReference>
<comment type="catalytic activity">
    <reaction evidence="10">
        <text>(S)-2,3,4,5-tetrahydrodipicolinate + NADP(+) + H2O = (2S,4S)-4-hydroxy-2,3,4,5-tetrahydrodipicolinate + NADPH + H(+)</text>
        <dbReference type="Rhea" id="RHEA:35331"/>
        <dbReference type="ChEBI" id="CHEBI:15377"/>
        <dbReference type="ChEBI" id="CHEBI:15378"/>
        <dbReference type="ChEBI" id="CHEBI:16845"/>
        <dbReference type="ChEBI" id="CHEBI:57783"/>
        <dbReference type="ChEBI" id="CHEBI:58349"/>
        <dbReference type="ChEBI" id="CHEBI:67139"/>
        <dbReference type="EC" id="1.17.1.8"/>
    </reaction>
</comment>
<organism evidence="12 13">
    <name type="scientific">Sterolibacterium denitrificans</name>
    <dbReference type="NCBI Taxonomy" id="157592"/>
    <lineage>
        <taxon>Bacteria</taxon>
        <taxon>Pseudomonadati</taxon>
        <taxon>Pseudomonadota</taxon>
        <taxon>Betaproteobacteria</taxon>
        <taxon>Nitrosomonadales</taxon>
        <taxon>Sterolibacteriaceae</taxon>
        <taxon>Sterolibacterium</taxon>
    </lineage>
</organism>
<reference evidence="12 13" key="1">
    <citation type="journal article" date="2016" name="ISME J.">
        <title>Integrated multi-omics analyses reveal the biochemical mechanisms and phylogenetic relevance of anaerobic androgen biodegradation in the environment.</title>
        <authorList>
            <person name="Yang F.C."/>
            <person name="Chen Y.L."/>
            <person name="Tang S.L."/>
            <person name="Yu C.P."/>
            <person name="Wang P.H."/>
            <person name="Ismail W."/>
            <person name="Wang C.H."/>
            <person name="Ding J.Y."/>
            <person name="Yang C.Y."/>
            <person name="Yang C.Y."/>
            <person name="Chiang Y.R."/>
        </authorList>
    </citation>
    <scope>NUCLEOTIDE SEQUENCE [LARGE SCALE GENOMIC DNA]</scope>
    <source>
        <strain evidence="12 13">DSM 13999</strain>
    </source>
</reference>
<dbReference type="SUPFAM" id="SSF51735">
    <property type="entry name" value="NAD(P)-binding Rossmann-fold domains"/>
    <property type="match status" value="1"/>
</dbReference>
<dbReference type="SUPFAM" id="SSF55347">
    <property type="entry name" value="Glyceraldehyde-3-phosphate dehydrogenase-like, C-terminal domain"/>
    <property type="match status" value="1"/>
</dbReference>
<evidence type="ECO:0000256" key="10">
    <source>
        <dbReference type="ARBA" id="ARBA00049080"/>
    </source>
</evidence>
<comment type="similarity">
    <text evidence="1">Belongs to the DapB family.</text>
</comment>
<dbReference type="InterPro" id="IPR036291">
    <property type="entry name" value="NAD(P)-bd_dom_sf"/>
</dbReference>
<dbReference type="GO" id="GO:0019877">
    <property type="term" value="P:diaminopimelate biosynthetic process"/>
    <property type="evidence" value="ECO:0007669"/>
    <property type="project" value="UniProtKB-KW"/>
</dbReference>
<dbReference type="Gene3D" id="3.40.50.720">
    <property type="entry name" value="NAD(P)-binding Rossmann-like Domain"/>
    <property type="match status" value="1"/>
</dbReference>
<name>A0A656ZCY3_9PROT</name>
<evidence type="ECO:0000256" key="3">
    <source>
        <dbReference type="ARBA" id="ARBA00022857"/>
    </source>
</evidence>
<keyword evidence="6" id="KW-0520">NAD</keyword>
<evidence type="ECO:0000256" key="6">
    <source>
        <dbReference type="ARBA" id="ARBA00023027"/>
    </source>
</evidence>
<evidence type="ECO:0000256" key="4">
    <source>
        <dbReference type="ARBA" id="ARBA00022915"/>
    </source>
</evidence>
<evidence type="ECO:0000256" key="2">
    <source>
        <dbReference type="ARBA" id="ARBA00022605"/>
    </source>
</evidence>
<evidence type="ECO:0000256" key="8">
    <source>
        <dbReference type="ARBA" id="ARBA00037922"/>
    </source>
</evidence>
<keyword evidence="13" id="KW-1185">Reference proteome</keyword>
<accession>A0A656ZCY3</accession>